<dbReference type="SUPFAM" id="SSF53335">
    <property type="entry name" value="S-adenosyl-L-methionine-dependent methyltransferases"/>
    <property type="match status" value="1"/>
</dbReference>
<evidence type="ECO:0000313" key="1">
    <source>
        <dbReference type="EMBL" id="MDQ0254374.1"/>
    </source>
</evidence>
<sequence length="235" mass="26539">MNEIQLSKRLEKVASYVRAGSSVADIGSDHAYLPVHLVSRGIARRAIAGEVNKGPLTTAIKQIKKNNLEAKIHAKLGNGLEVIEGEEVDTVTICGMGGPLISQILEEGKGELSNVSRLILQPNIAADHVRRFLLNNQWELKDESILKEDGHIYEILMAEKGKPLVAYSDDLEKELWLGPFLLKKKSPEFMEKWSKELEQLEIIYEKLNEAAPTEELMDKRESVKRKMDWLKEVLK</sequence>
<proteinExistence type="predicted"/>
<dbReference type="GO" id="GO:0160105">
    <property type="term" value="F:tRNA (adenine(22)-N1)-methyltransferase activity"/>
    <property type="evidence" value="ECO:0007669"/>
    <property type="project" value="UniProtKB-EC"/>
</dbReference>
<comment type="caution">
    <text evidence="1">The sequence shown here is derived from an EMBL/GenBank/DDBJ whole genome shotgun (WGS) entry which is preliminary data.</text>
</comment>
<dbReference type="Pfam" id="PF04816">
    <property type="entry name" value="TrmK"/>
    <property type="match status" value="1"/>
</dbReference>
<gene>
    <name evidence="1" type="ORF">J2S74_001749</name>
</gene>
<dbReference type="PIRSF" id="PIRSF018637">
    <property type="entry name" value="TrmK"/>
    <property type="match status" value="1"/>
</dbReference>
<organism evidence="1 2">
    <name type="scientific">Evansella vedderi</name>
    <dbReference type="NCBI Taxonomy" id="38282"/>
    <lineage>
        <taxon>Bacteria</taxon>
        <taxon>Bacillati</taxon>
        <taxon>Bacillota</taxon>
        <taxon>Bacilli</taxon>
        <taxon>Bacillales</taxon>
        <taxon>Bacillaceae</taxon>
        <taxon>Evansella</taxon>
    </lineage>
</organism>
<evidence type="ECO:0000313" key="2">
    <source>
        <dbReference type="Proteomes" id="UP001230005"/>
    </source>
</evidence>
<dbReference type="PANTHER" id="PTHR38451:SF1">
    <property type="entry name" value="TRNA (ADENINE(22)-N(1))-METHYLTRANSFERASE"/>
    <property type="match status" value="1"/>
</dbReference>
<dbReference type="EMBL" id="JAUSUG010000005">
    <property type="protein sequence ID" value="MDQ0254374.1"/>
    <property type="molecule type" value="Genomic_DNA"/>
</dbReference>
<keyword evidence="2" id="KW-1185">Reference proteome</keyword>
<name>A0ABT9ZT49_9BACI</name>
<protein>
    <submittedName>
        <fullName evidence="1">tRNA (Adenine22-N1)-methyltransferase</fullName>
        <ecNumber evidence="1">2.1.1.217</ecNumber>
    </submittedName>
</protein>
<dbReference type="RefSeq" id="WP_307324388.1">
    <property type="nucleotide sequence ID" value="NZ_JAUSUG010000005.1"/>
</dbReference>
<accession>A0ABT9ZT49</accession>
<dbReference type="Gene3D" id="3.40.50.150">
    <property type="entry name" value="Vaccinia Virus protein VP39"/>
    <property type="match status" value="1"/>
</dbReference>
<dbReference type="Proteomes" id="UP001230005">
    <property type="component" value="Unassembled WGS sequence"/>
</dbReference>
<dbReference type="PANTHER" id="PTHR38451">
    <property type="entry name" value="TRNA (ADENINE(22)-N(1))-METHYLTRANSFERASE"/>
    <property type="match status" value="1"/>
</dbReference>
<reference evidence="1 2" key="1">
    <citation type="submission" date="2023-07" db="EMBL/GenBank/DDBJ databases">
        <title>Genomic Encyclopedia of Type Strains, Phase IV (KMG-IV): sequencing the most valuable type-strain genomes for metagenomic binning, comparative biology and taxonomic classification.</title>
        <authorList>
            <person name="Goeker M."/>
        </authorList>
    </citation>
    <scope>NUCLEOTIDE SEQUENCE [LARGE SCALE GENOMIC DNA]</scope>
    <source>
        <strain evidence="1 2">DSM 9768</strain>
    </source>
</reference>
<dbReference type="EC" id="2.1.1.217" evidence="1"/>
<dbReference type="Gene3D" id="1.10.287.1890">
    <property type="match status" value="1"/>
</dbReference>
<keyword evidence="1" id="KW-0489">Methyltransferase</keyword>
<keyword evidence="1" id="KW-0808">Transferase</keyword>
<dbReference type="InterPro" id="IPR029063">
    <property type="entry name" value="SAM-dependent_MTases_sf"/>
</dbReference>
<dbReference type="InterPro" id="IPR006901">
    <property type="entry name" value="TrmK"/>
</dbReference>
<dbReference type="GO" id="GO:0032259">
    <property type="term" value="P:methylation"/>
    <property type="evidence" value="ECO:0007669"/>
    <property type="project" value="UniProtKB-KW"/>
</dbReference>